<dbReference type="Proteomes" id="UP000243528">
    <property type="component" value="Unassembled WGS sequence"/>
</dbReference>
<dbReference type="RefSeq" id="WP_106540112.1">
    <property type="nucleotide sequence ID" value="NZ_PYGE01000038.1"/>
</dbReference>
<evidence type="ECO:0000313" key="1">
    <source>
        <dbReference type="EMBL" id="PSK90585.1"/>
    </source>
</evidence>
<accession>A0A2P8D028</accession>
<organism evidence="1 2">
    <name type="scientific">Haloactinopolyspora alba</name>
    <dbReference type="NCBI Taxonomy" id="648780"/>
    <lineage>
        <taxon>Bacteria</taxon>
        <taxon>Bacillati</taxon>
        <taxon>Actinomycetota</taxon>
        <taxon>Actinomycetes</taxon>
        <taxon>Jiangellales</taxon>
        <taxon>Jiangellaceae</taxon>
        <taxon>Haloactinopolyspora</taxon>
    </lineage>
</organism>
<keyword evidence="2" id="KW-1185">Reference proteome</keyword>
<dbReference type="AlphaFoldDB" id="A0A2P8D028"/>
<sequence length="93" mass="10203">MTLIRATDAAVQDWHSHKAWEAALRPMDASAGLETEHGYGVYLEHFGTDEGVRIHVPTLGTVLHVEEDDEQMRRVREVVAQAARALGLLGGEG</sequence>
<protein>
    <submittedName>
        <fullName evidence="1">Uncharacterized protein</fullName>
    </submittedName>
</protein>
<dbReference type="EMBL" id="PYGE01000038">
    <property type="protein sequence ID" value="PSK90585.1"/>
    <property type="molecule type" value="Genomic_DNA"/>
</dbReference>
<proteinExistence type="predicted"/>
<comment type="caution">
    <text evidence="1">The sequence shown here is derived from an EMBL/GenBank/DDBJ whole genome shotgun (WGS) entry which is preliminary data.</text>
</comment>
<gene>
    <name evidence="1" type="ORF">CLV30_13810</name>
</gene>
<evidence type="ECO:0000313" key="2">
    <source>
        <dbReference type="Proteomes" id="UP000243528"/>
    </source>
</evidence>
<reference evidence="1 2" key="1">
    <citation type="submission" date="2018-03" db="EMBL/GenBank/DDBJ databases">
        <title>Genomic Encyclopedia of Archaeal and Bacterial Type Strains, Phase II (KMG-II): from individual species to whole genera.</title>
        <authorList>
            <person name="Goeker M."/>
        </authorList>
    </citation>
    <scope>NUCLEOTIDE SEQUENCE [LARGE SCALE GENOMIC DNA]</scope>
    <source>
        <strain evidence="1 2">DSM 45211</strain>
    </source>
</reference>
<name>A0A2P8D028_9ACTN</name>